<keyword evidence="5" id="KW-0813">Transport</keyword>
<evidence type="ECO:0000256" key="5">
    <source>
        <dbReference type="ARBA" id="ARBA00022448"/>
    </source>
</evidence>
<comment type="cofactor">
    <cofactor evidence="1">
        <name>Zn(2+)</name>
        <dbReference type="ChEBI" id="CHEBI:29105"/>
    </cofactor>
</comment>
<dbReference type="InterPro" id="IPR010625">
    <property type="entry name" value="CHCH"/>
</dbReference>
<dbReference type="PROSITE" id="PS51808">
    <property type="entry name" value="CHCH"/>
    <property type="match status" value="1"/>
</dbReference>
<evidence type="ECO:0000256" key="13">
    <source>
        <dbReference type="ARBA" id="ARBA00023010"/>
    </source>
</evidence>
<comment type="subcellular location">
    <subcellularLocation>
        <location evidence="3">Mitochondrion inner membrane</location>
        <topology evidence="3">Single-pass type II membrane protein</topology>
        <orientation evidence="3">Intermembrane side</orientation>
    </subcellularLocation>
</comment>
<feature type="region of interest" description="Disordered" evidence="20">
    <location>
        <begin position="200"/>
        <end position="300"/>
    </location>
</feature>
<feature type="compositionally biased region" description="Acidic residues" evidence="20">
    <location>
        <begin position="201"/>
        <end position="216"/>
    </location>
</feature>
<evidence type="ECO:0000313" key="22">
    <source>
        <dbReference type="EMBL" id="KAF2193268.1"/>
    </source>
</evidence>
<evidence type="ECO:0000256" key="12">
    <source>
        <dbReference type="ARBA" id="ARBA00023002"/>
    </source>
</evidence>
<evidence type="ECO:0000313" key="23">
    <source>
        <dbReference type="Proteomes" id="UP000800200"/>
    </source>
</evidence>
<gene>
    <name evidence="22" type="ORF">K469DRAFT_619959</name>
</gene>
<evidence type="ECO:0000256" key="11">
    <source>
        <dbReference type="ARBA" id="ARBA00022989"/>
    </source>
</evidence>
<evidence type="ECO:0000256" key="6">
    <source>
        <dbReference type="ARBA" id="ARBA00022692"/>
    </source>
</evidence>
<evidence type="ECO:0000256" key="16">
    <source>
        <dbReference type="ARBA" id="ARBA00023157"/>
    </source>
</evidence>
<feature type="compositionally biased region" description="Low complexity" evidence="20">
    <location>
        <begin position="227"/>
        <end position="240"/>
    </location>
</feature>
<keyword evidence="14" id="KW-0496">Mitochondrion</keyword>
<reference evidence="22" key="1">
    <citation type="journal article" date="2020" name="Stud. Mycol.">
        <title>101 Dothideomycetes genomes: a test case for predicting lifestyles and emergence of pathogens.</title>
        <authorList>
            <person name="Haridas S."/>
            <person name="Albert R."/>
            <person name="Binder M."/>
            <person name="Bloem J."/>
            <person name="Labutti K."/>
            <person name="Salamov A."/>
            <person name="Andreopoulos B."/>
            <person name="Baker S."/>
            <person name="Barry K."/>
            <person name="Bills G."/>
            <person name="Bluhm B."/>
            <person name="Cannon C."/>
            <person name="Castanera R."/>
            <person name="Culley D."/>
            <person name="Daum C."/>
            <person name="Ezra D."/>
            <person name="Gonzalez J."/>
            <person name="Henrissat B."/>
            <person name="Kuo A."/>
            <person name="Liang C."/>
            <person name="Lipzen A."/>
            <person name="Lutzoni F."/>
            <person name="Magnuson J."/>
            <person name="Mondo S."/>
            <person name="Nolan M."/>
            <person name="Ohm R."/>
            <person name="Pangilinan J."/>
            <person name="Park H.-J."/>
            <person name="Ramirez L."/>
            <person name="Alfaro M."/>
            <person name="Sun H."/>
            <person name="Tritt A."/>
            <person name="Yoshinaga Y."/>
            <person name="Zwiers L.-H."/>
            <person name="Turgeon B."/>
            <person name="Goodwin S."/>
            <person name="Spatafora J."/>
            <person name="Crous P."/>
            <person name="Grigoriev I."/>
        </authorList>
    </citation>
    <scope>NUCLEOTIDE SEQUENCE</scope>
    <source>
        <strain evidence="22">CBS 207.26</strain>
    </source>
</reference>
<evidence type="ECO:0000256" key="9">
    <source>
        <dbReference type="ARBA" id="ARBA00022946"/>
    </source>
</evidence>
<dbReference type="OrthoDB" id="7481291at2759"/>
<dbReference type="Pfam" id="PF06747">
    <property type="entry name" value="CHCH"/>
    <property type="match status" value="1"/>
</dbReference>
<feature type="region of interest" description="Disordered" evidence="20">
    <location>
        <begin position="93"/>
        <end position="137"/>
    </location>
</feature>
<keyword evidence="10" id="KW-0735">Signal-anchor</keyword>
<dbReference type="AlphaFoldDB" id="A0A6A6ERC4"/>
<dbReference type="GO" id="GO:0005743">
    <property type="term" value="C:mitochondrial inner membrane"/>
    <property type="evidence" value="ECO:0007669"/>
    <property type="project" value="UniProtKB-SubCell"/>
</dbReference>
<keyword evidence="9" id="KW-0809">Transit peptide</keyword>
<comment type="function">
    <text evidence="18">Required for the import and folding of small cysteine-containing proteins (small Tim) in the mitochondrial intermembrane space (IMS). Forms a redox cycle with ERV1 that involves a disulfide relay system. Precursor proteins to be imported into the IMS are translocated in their reduced form into the mitochondria. The oxidized form of MIA40 forms a transient intermolecular disulfide bridge with the reduced precursor protein, resulting in oxidation of the precursor protein that now contains an intramolecular disulfide bond and is able to undergo folding in the IMS.</text>
</comment>
<feature type="domain" description="CHCH" evidence="21">
    <location>
        <begin position="156"/>
        <end position="192"/>
    </location>
</feature>
<accession>A0A6A6ERC4</accession>
<dbReference type="Proteomes" id="UP000800200">
    <property type="component" value="Unassembled WGS sequence"/>
</dbReference>
<evidence type="ECO:0000256" key="20">
    <source>
        <dbReference type="SAM" id="MobiDB-lite"/>
    </source>
</evidence>
<feature type="non-terminal residue" evidence="22">
    <location>
        <position position="300"/>
    </location>
</feature>
<keyword evidence="23" id="KW-1185">Reference proteome</keyword>
<keyword evidence="11" id="KW-1133">Transmembrane helix</keyword>
<name>A0A6A6ERC4_9PEZI</name>
<sequence length="300" mass="32970">MIRPALRLIARPTAVRALPRAAPTRRFLSTPPPARKSRSWKSSAVRWGIAAGIIYYYQTSDVFAEEPTHTTQHLPETEDETEQLPTIEALAEERQQRKDDVAASEKAVSAGQEGTAEAGGVEELEEEADQQGAFNPETGEINWDCPCLGGMAHGPCGEEFKAAFSCFVHSTEEPKGMDCIDKFKGMQNCFRQYPEIYGSELESDDDEDDVTADDGEPAIAQDIPTKSVTVSAPSSSPAQSNPDKVAEYKPEHPPSSEPELQSKKEHANAATEQVKKHHEPQNESNDAVPKAWYDQTAKNE</sequence>
<dbReference type="PANTHER" id="PTHR21622">
    <property type="entry name" value="COILED-COIL-HELIX-COILED-COIL-HELIX DOMAIN CONTAINING 4"/>
    <property type="match status" value="1"/>
</dbReference>
<dbReference type="FunFam" id="1.10.287.2900:FF:000002">
    <property type="entry name" value="Mitochondrial intermembrane space import and assembly protein"/>
    <property type="match status" value="1"/>
</dbReference>
<proteinExistence type="predicted"/>
<keyword evidence="17" id="KW-0676">Redox-active center</keyword>
<feature type="compositionally biased region" description="Basic and acidic residues" evidence="20">
    <location>
        <begin position="244"/>
        <end position="267"/>
    </location>
</feature>
<evidence type="ECO:0000256" key="19">
    <source>
        <dbReference type="ARBA" id="ARBA00033150"/>
    </source>
</evidence>
<evidence type="ECO:0000256" key="8">
    <source>
        <dbReference type="ARBA" id="ARBA00022927"/>
    </source>
</evidence>
<keyword evidence="6" id="KW-0812">Transmembrane</keyword>
<protein>
    <recommendedName>
        <fullName evidence="4">Mitochondrial intermembrane space import and assembly protein 40</fullName>
    </recommendedName>
    <alternativeName>
        <fullName evidence="19">Mitochondrial import inner membrane translocase TIM40</fullName>
    </alternativeName>
</protein>
<evidence type="ECO:0000256" key="10">
    <source>
        <dbReference type="ARBA" id="ARBA00022968"/>
    </source>
</evidence>
<feature type="compositionally biased region" description="Acidic residues" evidence="20">
    <location>
        <begin position="120"/>
        <end position="129"/>
    </location>
</feature>
<keyword evidence="12" id="KW-0560">Oxidoreductase</keyword>
<evidence type="ECO:0000256" key="1">
    <source>
        <dbReference type="ARBA" id="ARBA00001947"/>
    </source>
</evidence>
<keyword evidence="7" id="KW-0999">Mitochondrion inner membrane</keyword>
<dbReference type="GO" id="GO:0045041">
    <property type="term" value="P:protein import into mitochondrial intermembrane space"/>
    <property type="evidence" value="ECO:0007669"/>
    <property type="project" value="InterPro"/>
</dbReference>
<evidence type="ECO:0000256" key="3">
    <source>
        <dbReference type="ARBA" id="ARBA00004164"/>
    </source>
</evidence>
<evidence type="ECO:0000259" key="21">
    <source>
        <dbReference type="Pfam" id="PF06747"/>
    </source>
</evidence>
<feature type="compositionally biased region" description="Basic and acidic residues" evidence="20">
    <location>
        <begin position="93"/>
        <end position="103"/>
    </location>
</feature>
<dbReference type="PANTHER" id="PTHR21622:SF0">
    <property type="entry name" value="COILED-COIL-HELIX-COILED-COIL-HELIX DOMAIN CONTAINING 4"/>
    <property type="match status" value="1"/>
</dbReference>
<comment type="cofactor">
    <cofactor evidence="2">
        <name>Cu(2+)</name>
        <dbReference type="ChEBI" id="CHEBI:29036"/>
    </cofactor>
</comment>
<keyword evidence="13" id="KW-0811">Translocation</keyword>
<dbReference type="GO" id="GO:0005758">
    <property type="term" value="C:mitochondrial intermembrane space"/>
    <property type="evidence" value="ECO:0007669"/>
    <property type="project" value="TreeGrafter"/>
</dbReference>
<evidence type="ECO:0000256" key="14">
    <source>
        <dbReference type="ARBA" id="ARBA00023128"/>
    </source>
</evidence>
<evidence type="ECO:0000256" key="15">
    <source>
        <dbReference type="ARBA" id="ARBA00023136"/>
    </source>
</evidence>
<evidence type="ECO:0000256" key="17">
    <source>
        <dbReference type="ARBA" id="ARBA00023284"/>
    </source>
</evidence>
<keyword evidence="16" id="KW-1015">Disulfide bond</keyword>
<organism evidence="22 23">
    <name type="scientific">Zopfia rhizophila CBS 207.26</name>
    <dbReference type="NCBI Taxonomy" id="1314779"/>
    <lineage>
        <taxon>Eukaryota</taxon>
        <taxon>Fungi</taxon>
        <taxon>Dikarya</taxon>
        <taxon>Ascomycota</taxon>
        <taxon>Pezizomycotina</taxon>
        <taxon>Dothideomycetes</taxon>
        <taxon>Dothideomycetes incertae sedis</taxon>
        <taxon>Zopfiaceae</taxon>
        <taxon>Zopfia</taxon>
    </lineage>
</organism>
<dbReference type="InterPro" id="IPR039289">
    <property type="entry name" value="CHCHD4"/>
</dbReference>
<keyword evidence="15" id="KW-0472">Membrane</keyword>
<evidence type="ECO:0000256" key="18">
    <source>
        <dbReference type="ARBA" id="ARBA00024980"/>
    </source>
</evidence>
<evidence type="ECO:0000256" key="7">
    <source>
        <dbReference type="ARBA" id="ARBA00022792"/>
    </source>
</evidence>
<dbReference type="GO" id="GO:0015035">
    <property type="term" value="F:protein-disulfide reductase activity"/>
    <property type="evidence" value="ECO:0007669"/>
    <property type="project" value="InterPro"/>
</dbReference>
<feature type="compositionally biased region" description="Low complexity" evidence="20">
    <location>
        <begin position="110"/>
        <end position="119"/>
    </location>
</feature>
<evidence type="ECO:0000256" key="4">
    <source>
        <dbReference type="ARBA" id="ARBA00013714"/>
    </source>
</evidence>
<keyword evidence="8" id="KW-0653">Protein transport</keyword>
<dbReference type="Gene3D" id="1.10.287.2900">
    <property type="match status" value="1"/>
</dbReference>
<evidence type="ECO:0000256" key="2">
    <source>
        <dbReference type="ARBA" id="ARBA00001973"/>
    </source>
</evidence>
<dbReference type="EMBL" id="ML994614">
    <property type="protein sequence ID" value="KAF2193268.1"/>
    <property type="molecule type" value="Genomic_DNA"/>
</dbReference>